<evidence type="ECO:0000256" key="1">
    <source>
        <dbReference type="ARBA" id="ARBA00022555"/>
    </source>
</evidence>
<dbReference type="PATRIC" id="fig|1423718.3.peg.1078"/>
<dbReference type="GO" id="GO:0043023">
    <property type="term" value="F:ribosomal large subunit binding"/>
    <property type="evidence" value="ECO:0007669"/>
    <property type="project" value="UniProtKB-UniRule"/>
</dbReference>
<dbReference type="InterPro" id="IPR043682">
    <property type="entry name" value="RqcH_bacterial"/>
</dbReference>
<dbReference type="Pfam" id="PF05670">
    <property type="entry name" value="NFACT-R_1"/>
    <property type="match status" value="1"/>
</dbReference>
<dbReference type="Pfam" id="PF05833">
    <property type="entry name" value="NFACT_N"/>
    <property type="match status" value="1"/>
</dbReference>
<dbReference type="InterPro" id="IPR008532">
    <property type="entry name" value="NFACT_RNA-bd"/>
</dbReference>
<sequence>MTMSYDGLFTHAMVQELQAKLVEGRVMKISQPYPNEVILTIRSQRKNYPLLLSANPSYARAQITTIPYTNPPVPTNFTMMLRKYLEGARLVAIEQLECDRVINFAFSNRNELGDKLPLLLSIEIMGRHSNVILINQAENKIIDTIKHVGLDQNRYRTLLPGSTYRLPPKQAKQNPLTASPADFEQLVAAYPNREVLAKELQANFQGLALDSALYLADYFHQAGVSAASLAALWAKLAQPTPSLLTEPKLNFSAFDYPSATASTRFESLSELLDEFYGTKATRDRVKQQGARLILVVKNNYKKNKKKLGKLKRELAATENADDYRLKGELLTTYLYQIEPKQKTVTLPNYYANEQPVTISLKPQLSPAQNAQSYFKRYTKLKNAVGYINEQISLTEQELAYLDSIQAQIELAEPKDLPDIALELESGGYLKKPKQKAKRKPKLSQPAKFKASDGSEILVGKNNLQNDRLSLKTAAKNYWWLHVKDIPGSHVIIANPHPSEETLLEAANLAAYYSKAQGSANVAVDYVQVKHLRKPNGAKPGFVIYEGQQTLFVTPDKELVARLKAK</sequence>
<comment type="subunit">
    <text evidence="5">Associates with stalled 50S ribosomal subunits. Binds to RqcP.</text>
</comment>
<evidence type="ECO:0000313" key="7">
    <source>
        <dbReference type="EMBL" id="KRM65744.1"/>
    </source>
</evidence>
<evidence type="ECO:0000256" key="4">
    <source>
        <dbReference type="ARBA" id="ARBA00022917"/>
    </source>
</evidence>
<evidence type="ECO:0000256" key="5">
    <source>
        <dbReference type="HAMAP-Rule" id="MF_00844"/>
    </source>
</evidence>
<dbReference type="PANTHER" id="PTHR15239:SF6">
    <property type="entry name" value="RIBOSOME QUALITY CONTROL COMPLEX SUBUNIT NEMF"/>
    <property type="match status" value="1"/>
</dbReference>
<proteinExistence type="inferred from homology"/>
<keyword evidence="2 5" id="KW-0699">rRNA-binding</keyword>
<comment type="caution">
    <text evidence="7">The sequence shown here is derived from an EMBL/GenBank/DDBJ whole genome shotgun (WGS) entry which is preliminary data.</text>
</comment>
<dbReference type="EMBL" id="AYYP01000011">
    <property type="protein sequence ID" value="KRM65744.1"/>
    <property type="molecule type" value="Genomic_DNA"/>
</dbReference>
<dbReference type="Gene3D" id="3.40.970.40">
    <property type="entry name" value="fibrinogen binding protein from staphylococcus aureus domain like"/>
    <property type="match status" value="1"/>
</dbReference>
<gene>
    <name evidence="5" type="primary">rqcH</name>
    <name evidence="7" type="ORF">FC14_GL001028</name>
</gene>
<accession>A0A0R2AF81</accession>
<reference evidence="7 8" key="1">
    <citation type="journal article" date="2015" name="Genome Announc.">
        <title>Expanding the biotechnology potential of lactobacilli through comparative genomics of 213 strains and associated genera.</title>
        <authorList>
            <person name="Sun Z."/>
            <person name="Harris H.M."/>
            <person name="McCann A."/>
            <person name="Guo C."/>
            <person name="Argimon S."/>
            <person name="Zhang W."/>
            <person name="Yang X."/>
            <person name="Jeffery I.B."/>
            <person name="Cooney J.C."/>
            <person name="Kagawa T.F."/>
            <person name="Liu W."/>
            <person name="Song Y."/>
            <person name="Salvetti E."/>
            <person name="Wrobel A."/>
            <person name="Rasinkangas P."/>
            <person name="Parkhill J."/>
            <person name="Rea M.C."/>
            <person name="O'Sullivan O."/>
            <person name="Ritari J."/>
            <person name="Douillard F.P."/>
            <person name="Paul Ross R."/>
            <person name="Yang R."/>
            <person name="Briner A.E."/>
            <person name="Felis G.E."/>
            <person name="de Vos W.M."/>
            <person name="Barrangou R."/>
            <person name="Klaenhammer T.R."/>
            <person name="Caufield P.W."/>
            <person name="Cui Y."/>
            <person name="Zhang H."/>
            <person name="O'Toole P.W."/>
        </authorList>
    </citation>
    <scope>NUCLEOTIDE SEQUENCE [LARGE SCALE GENOMIC DNA]</scope>
    <source>
        <strain evidence="7 8">DSM 20509</strain>
    </source>
</reference>
<keyword evidence="3 5" id="KW-0694">RNA-binding</keyword>
<dbReference type="FunFam" id="2.30.310.10:FF:000004">
    <property type="entry name" value="Fibronectin-binding protein A"/>
    <property type="match status" value="1"/>
</dbReference>
<dbReference type="GO" id="GO:1990112">
    <property type="term" value="C:RQC complex"/>
    <property type="evidence" value="ECO:0007669"/>
    <property type="project" value="TreeGrafter"/>
</dbReference>
<dbReference type="InterPro" id="IPR051608">
    <property type="entry name" value="RQC_Subunit_NEMF"/>
</dbReference>
<evidence type="ECO:0000256" key="2">
    <source>
        <dbReference type="ARBA" id="ARBA00022730"/>
    </source>
</evidence>
<dbReference type="GO" id="GO:0000049">
    <property type="term" value="F:tRNA binding"/>
    <property type="evidence" value="ECO:0007669"/>
    <property type="project" value="UniProtKB-UniRule"/>
</dbReference>
<keyword evidence="1 5" id="KW-0820">tRNA-binding</keyword>
<feature type="domain" description="NFACT RNA-binding" evidence="6">
    <location>
        <begin position="448"/>
        <end position="536"/>
    </location>
</feature>
<dbReference type="Proteomes" id="UP000051008">
    <property type="component" value="Unassembled WGS sequence"/>
</dbReference>
<comment type="similarity">
    <text evidence="5">Belongs to the NEMF family.</text>
</comment>
<evidence type="ECO:0000256" key="3">
    <source>
        <dbReference type="ARBA" id="ARBA00022884"/>
    </source>
</evidence>
<name>A0A0R2AF81_9LACO</name>
<dbReference type="GO" id="GO:0019843">
    <property type="term" value="F:rRNA binding"/>
    <property type="evidence" value="ECO:0007669"/>
    <property type="project" value="UniProtKB-UniRule"/>
</dbReference>
<dbReference type="AlphaFoldDB" id="A0A0R2AF81"/>
<dbReference type="HAMAP" id="MF_00844_B">
    <property type="entry name" value="RqcH_B"/>
    <property type="match status" value="1"/>
</dbReference>
<evidence type="ECO:0000259" key="6">
    <source>
        <dbReference type="Pfam" id="PF05670"/>
    </source>
</evidence>
<dbReference type="Gene3D" id="2.30.310.10">
    <property type="entry name" value="ibrinogen binding protein from staphylococcus aureus domain"/>
    <property type="match status" value="1"/>
</dbReference>
<keyword evidence="4 5" id="KW-0648">Protein biosynthesis</keyword>
<keyword evidence="8" id="KW-1185">Reference proteome</keyword>
<protein>
    <recommendedName>
        <fullName evidence="5">Rqc2 homolog RqcH</fullName>
        <shortName evidence="5">RqcH</shortName>
    </recommendedName>
</protein>
<organism evidence="7 8">
    <name type="scientific">Ligilactobacillus agilis DSM 20509</name>
    <dbReference type="NCBI Taxonomy" id="1423718"/>
    <lineage>
        <taxon>Bacteria</taxon>
        <taxon>Bacillati</taxon>
        <taxon>Bacillota</taxon>
        <taxon>Bacilli</taxon>
        <taxon>Lactobacillales</taxon>
        <taxon>Lactobacillaceae</taxon>
        <taxon>Ligilactobacillus</taxon>
    </lineage>
</organism>
<comment type="function">
    <text evidence="5">Key component of the ribosome quality control system (RQC), a ribosome-associated complex that mediates the extraction of incompletely synthesized nascent chains from stalled ribosomes and their subsequent degradation. RqcH recruits Ala-charged tRNA, and with RqcP directs the elongation of stalled nascent chains on 50S ribosomal subunits, leading to non-templated C-terminal alanine extensions (Ala tail). The Ala tail promotes nascent chain degradation. May add between 1 and at least 8 Ala residues. Binds to stalled 50S ribosomal subunits.</text>
</comment>
<dbReference type="PANTHER" id="PTHR15239">
    <property type="entry name" value="NUCLEAR EXPORT MEDIATOR FACTOR NEMF"/>
    <property type="match status" value="1"/>
</dbReference>
<evidence type="ECO:0000313" key="8">
    <source>
        <dbReference type="Proteomes" id="UP000051008"/>
    </source>
</evidence>
<dbReference type="GO" id="GO:0072344">
    <property type="term" value="P:rescue of stalled ribosome"/>
    <property type="evidence" value="ECO:0007669"/>
    <property type="project" value="UniProtKB-UniRule"/>
</dbReference>